<name>H1Z428_9EURY</name>
<evidence type="ECO:0000259" key="2">
    <source>
        <dbReference type="Pfam" id="PF02514"/>
    </source>
</evidence>
<dbReference type="FunCoup" id="H1Z428">
    <property type="interactions" value="105"/>
</dbReference>
<dbReference type="GO" id="GO:0051116">
    <property type="term" value="F:cobaltochelatase activity"/>
    <property type="evidence" value="ECO:0007669"/>
    <property type="project" value="UniProtKB-EC"/>
</dbReference>
<sequence>MVNITLISWGSEISLLKKAAERIDFNLTSWNVYELKADDSKVRACIESFADSDLVLIHPSHDSYWDDIIEGFPKDLPVISYGFSDLFWSASTVPLSVVSAVSTYFLYGGLENLYNMLAFCAVKVLGMDLHYDEPTVTRWEGIYHPDSPFIFDSSDEYFMYRGKVHEYNVGIIFLRSQWICGDLRSVDALIREFEKFSNVTAVFCFSSSDDDLGALSGEECIKRYMPEKLDALIDLRSFIQSRDRDALIRCYKELSIPVFHPLTFYHDTEEEWHSSRSGMSGSEAAWTVALPEFSGMTEMIPVSFAEKDAESGAETNLRLPSEERIVRFSKRIFRWMRLSKKSNAERKIAIILHNKPCASSEGTVGSGANLDTLESVSNVLRALKREGYNVRAPESGEDLINEIMSKKAVSEFRWTSVDEIVKKGGALALIAPDDYMQFFSALPEKVRSDMIKTWGNPPGEEIDGVPPAMVYNGKIVVSGLNFENAIVCVQPKRGCAGSRCDGKACKLLHDPEIPPTHQYLATYNYIGETFDADVIIHVGTHGNLEFLPGKSIGLSGSCYPDIAIGNIPHLYIYNSDNPPEGTTAKRRACATIVNHMQTVMANSELYGSLKELEDQISEYRRAAVTDKARAHALTHTIEDLLEETGIGLSINLRGLKYMEASFDEIIEAAHKVVSETYETKIPDGMHIFGHLPEGDRRTEMIYSILEYEGELLEFIYKAKAETGAPGNDNPASAVDPEIKKESEGIAKSFISYTISREIPEIISRNLFGVALSPGLEPEFRLLYEKINDINQRIENTDEIGSLLNGISGGFIEPGPSGLVTRGNPEILPTGRNMYSLDPYRVPTKAAWRIGSRLAEEVINRYINDNGKYPENIAFYWVSTDVMWGDGEVFSQILKLIGAEPVWKSGKVVSFRIIPYDELNRPRIDVTIKISGIMRDNFYNCIEFMDDAVKAVLNLDEPDEINFLRKHGRENPSTSRIFGNRPGTYGNGVNLAVYSSAWKEEADLADIFLEWNSYSYGRDNFGTPAGDDMVLSLKSVDMTFNVAMTDEYDLLGCCCYFGNHGGLTIAARSVSHKDVPVYYGDTRHRDEVEVRTIADEIRRVVRTKLLNPKWIDGMKRHGYKGAGDISKRVTHVYGWEATTGEVDDSIFDNITETFVLDEDNRSFFSEKNPWALEEISRRLLEAEARNLWNADPDVLDRLKEAYMDIEGDIEDRMDDSGGNIQGGSIDVYSLKELNIHRER</sequence>
<proteinExistence type="predicted"/>
<dbReference type="EMBL" id="CM001436">
    <property type="protein sequence ID" value="EHQ35707.1"/>
    <property type="molecule type" value="Genomic_DNA"/>
</dbReference>
<feature type="coiled-coil region" evidence="1">
    <location>
        <begin position="602"/>
        <end position="629"/>
    </location>
</feature>
<dbReference type="RefSeq" id="WP_004077463.1">
    <property type="nucleotide sequence ID" value="NZ_CM001436.1"/>
</dbReference>
<dbReference type="Pfam" id="PF02514">
    <property type="entry name" value="CobN-Mg_chel"/>
    <property type="match status" value="1"/>
</dbReference>
<evidence type="ECO:0000313" key="3">
    <source>
        <dbReference type="EMBL" id="EHQ35707.1"/>
    </source>
</evidence>
<dbReference type="AlphaFoldDB" id="H1Z428"/>
<dbReference type="PANTHER" id="PTHR44119:SF7">
    <property type="entry name" value="MAGNESIUM CHELATASE SUBUNIT"/>
    <property type="match status" value="1"/>
</dbReference>
<dbReference type="STRING" id="937775.Metlim_1606"/>
<feature type="domain" description="CobN/magnesium chelatase" evidence="2">
    <location>
        <begin position="103"/>
        <end position="1193"/>
    </location>
</feature>
<keyword evidence="3" id="KW-0436">Ligase</keyword>
<gene>
    <name evidence="3" type="ORF">Metlim_1606</name>
</gene>
<dbReference type="CDD" id="cd10150">
    <property type="entry name" value="CobN_like"/>
    <property type="match status" value="1"/>
</dbReference>
<keyword evidence="1" id="KW-0175">Coiled coil</keyword>
<dbReference type="EC" id="6.6.1.2" evidence="3"/>
<protein>
    <submittedName>
        <fullName evidence="3">Cobaltochelatase CobN subunit</fullName>
        <ecNumber evidence="3">6.6.1.2</ecNumber>
    </submittedName>
</protein>
<dbReference type="Proteomes" id="UP000005741">
    <property type="component" value="Chromosome"/>
</dbReference>
<dbReference type="OrthoDB" id="192131at2157"/>
<reference evidence="3 4" key="1">
    <citation type="submission" date="2011-10" db="EMBL/GenBank/DDBJ databases">
        <title>The Improved High-Quality Draft genome of Methanoplanus limicola DSM 2279.</title>
        <authorList>
            <consortium name="US DOE Joint Genome Institute (JGI-PGF)"/>
            <person name="Lucas S."/>
            <person name="Copeland A."/>
            <person name="Lapidus A."/>
            <person name="Glavina del Rio T."/>
            <person name="Dalin E."/>
            <person name="Tice H."/>
            <person name="Bruce D."/>
            <person name="Goodwin L."/>
            <person name="Pitluck S."/>
            <person name="Peters L."/>
            <person name="Mikhailova N."/>
            <person name="Lu M."/>
            <person name="Kyrpides N."/>
            <person name="Mavromatis K."/>
            <person name="Ivanova N."/>
            <person name="Markowitz V."/>
            <person name="Cheng J.-F."/>
            <person name="Hugenholtz P."/>
            <person name="Woyke T."/>
            <person name="Wu D."/>
            <person name="Wirth R."/>
            <person name="Brambilla E.-M."/>
            <person name="Klenk H.-P."/>
            <person name="Eisen J.A."/>
        </authorList>
    </citation>
    <scope>NUCLEOTIDE SEQUENCE [LARGE SCALE GENOMIC DNA]</scope>
    <source>
        <strain evidence="3 4">DSM 2279</strain>
    </source>
</reference>
<keyword evidence="4" id="KW-1185">Reference proteome</keyword>
<dbReference type="InterPro" id="IPR003672">
    <property type="entry name" value="CobN/Mg_chltase"/>
</dbReference>
<dbReference type="PATRIC" id="fig|937775.9.peg.1811"/>
<dbReference type="NCBIfam" id="NF004646">
    <property type="entry name" value="PRK05989.2-4"/>
    <property type="match status" value="1"/>
</dbReference>
<evidence type="ECO:0000256" key="1">
    <source>
        <dbReference type="SAM" id="Coils"/>
    </source>
</evidence>
<dbReference type="HOGENOM" id="CLU_002017_1_0_2"/>
<dbReference type="PANTHER" id="PTHR44119">
    <property type="entry name" value="MAGNESIUM-CHELATASE SUBUNIT CHLH, CHLOROPLASTIC"/>
    <property type="match status" value="1"/>
</dbReference>
<dbReference type="InParanoid" id="H1Z428"/>
<accession>H1Z428</accession>
<organism evidence="3 4">
    <name type="scientific">Methanoplanus limicola DSM 2279</name>
    <dbReference type="NCBI Taxonomy" id="937775"/>
    <lineage>
        <taxon>Archaea</taxon>
        <taxon>Methanobacteriati</taxon>
        <taxon>Methanobacteriota</taxon>
        <taxon>Stenosarchaea group</taxon>
        <taxon>Methanomicrobia</taxon>
        <taxon>Methanomicrobiales</taxon>
        <taxon>Methanomicrobiaceae</taxon>
        <taxon>Methanoplanus</taxon>
    </lineage>
</organism>
<evidence type="ECO:0000313" key="4">
    <source>
        <dbReference type="Proteomes" id="UP000005741"/>
    </source>
</evidence>